<dbReference type="CDD" id="cd13520">
    <property type="entry name" value="PBP2_TAXI_TRAP"/>
    <property type="match status" value="1"/>
</dbReference>
<evidence type="ECO:0000313" key="2">
    <source>
        <dbReference type="EMBL" id="AEV30150.1"/>
    </source>
</evidence>
<evidence type="ECO:0000313" key="3">
    <source>
        <dbReference type="Proteomes" id="UP000005632"/>
    </source>
</evidence>
<dbReference type="PANTHER" id="PTHR42941:SF1">
    <property type="entry name" value="SLL1037 PROTEIN"/>
    <property type="match status" value="1"/>
</dbReference>
<protein>
    <submittedName>
        <fullName evidence="2">TRAP transporter solute receptor, TAXI family</fullName>
    </submittedName>
</protein>
<reference evidence="2 3" key="1">
    <citation type="submission" date="2011-11" db="EMBL/GenBank/DDBJ databases">
        <title>Complete sequence of Spirochaeta sp. grapes.</title>
        <authorList>
            <consortium name="US DOE Joint Genome Institute"/>
            <person name="Lucas S."/>
            <person name="Han J."/>
            <person name="Lapidus A."/>
            <person name="Cheng J.-F."/>
            <person name="Goodwin L."/>
            <person name="Pitluck S."/>
            <person name="Peters L."/>
            <person name="Ovchinnikova G."/>
            <person name="Munk A.C."/>
            <person name="Detter J.C."/>
            <person name="Han C."/>
            <person name="Tapia R."/>
            <person name="Land M."/>
            <person name="Hauser L."/>
            <person name="Kyrpides N."/>
            <person name="Ivanova N."/>
            <person name="Pagani I."/>
            <person name="Ritalahtilisa K."/>
            <person name="Loeffler F."/>
            <person name="Woyke T."/>
        </authorList>
    </citation>
    <scope>NUCLEOTIDE SEQUENCE [LARGE SCALE GENOMIC DNA]</scope>
    <source>
        <strain evidence="3">ATCC BAA-1885 / DSM 22778 / Grapes</strain>
    </source>
</reference>
<dbReference type="KEGG" id="sgp:SpiGrapes_2378"/>
<name>G8QSW8_SPHPG</name>
<dbReference type="Proteomes" id="UP000005632">
    <property type="component" value="Chromosome"/>
</dbReference>
<sequence>MKKSRVLVMLAVVALLASSMVFAAGAQETGAKAQKTVINFPTAATTGAVYPLGAAMCNLWNTKLPNVRASAQASAGGIANLNMLADGEAQLGVAVTSIMYESFNGIGSFEGRPNPNLRVMIGLYSNPNQVVVTDNSGIDSLADLAGKRFASGAPGSTTEVETSIHLNTSGIRYPDDLRVQYVGFTEAIDLMRNKQLDGAWIMAGIPNAAVTEMLSTAGGKLLNLDESLIGKLQEKYPWYGAYTIPAGTYPGQDSDVLTSAIKLTICTDARVDDDVIYELTKSFWENFEELKATQAPLKKVNPKDAVKDLAGLPIHEGAARYYREIGLL</sequence>
<dbReference type="STRING" id="158190.SpiGrapes_2378"/>
<feature type="chain" id="PRO_5003513879" evidence="1">
    <location>
        <begin position="24"/>
        <end position="328"/>
    </location>
</feature>
<dbReference type="Pfam" id="PF16868">
    <property type="entry name" value="NMT1_3"/>
    <property type="match status" value="1"/>
</dbReference>
<dbReference type="InterPro" id="IPR011852">
    <property type="entry name" value="TRAP_TAXI"/>
</dbReference>
<keyword evidence="1" id="KW-0732">Signal</keyword>
<dbReference type="OrthoDB" id="9776669at2"/>
<dbReference type="Gene3D" id="3.40.190.10">
    <property type="entry name" value="Periplasmic binding protein-like II"/>
    <property type="match status" value="2"/>
</dbReference>
<organism evidence="2 3">
    <name type="scientific">Sphaerochaeta pleomorpha (strain ATCC BAA-1885 / DSM 22778 / Grapes)</name>
    <dbReference type="NCBI Taxonomy" id="158190"/>
    <lineage>
        <taxon>Bacteria</taxon>
        <taxon>Pseudomonadati</taxon>
        <taxon>Spirochaetota</taxon>
        <taxon>Spirochaetia</taxon>
        <taxon>Spirochaetales</taxon>
        <taxon>Sphaerochaetaceae</taxon>
        <taxon>Sphaerochaeta</taxon>
    </lineage>
</organism>
<dbReference type="PANTHER" id="PTHR42941">
    <property type="entry name" value="SLL1037 PROTEIN"/>
    <property type="match status" value="1"/>
</dbReference>
<dbReference type="NCBIfam" id="TIGR02122">
    <property type="entry name" value="TRAP_TAXI"/>
    <property type="match status" value="1"/>
</dbReference>
<gene>
    <name evidence="2" type="ordered locus">SpiGrapes_2378</name>
</gene>
<accession>G8QSW8</accession>
<keyword evidence="3" id="KW-1185">Reference proteome</keyword>
<dbReference type="SUPFAM" id="SSF53850">
    <property type="entry name" value="Periplasmic binding protein-like II"/>
    <property type="match status" value="1"/>
</dbReference>
<dbReference type="EMBL" id="CP003155">
    <property type="protein sequence ID" value="AEV30150.1"/>
    <property type="molecule type" value="Genomic_DNA"/>
</dbReference>
<dbReference type="eggNOG" id="COG2358">
    <property type="taxonomic scope" value="Bacteria"/>
</dbReference>
<proteinExistence type="predicted"/>
<keyword evidence="2" id="KW-0675">Receptor</keyword>
<dbReference type="RefSeq" id="WP_014270991.1">
    <property type="nucleotide sequence ID" value="NC_016633.1"/>
</dbReference>
<dbReference type="HOGENOM" id="CLU_033215_0_1_12"/>
<evidence type="ECO:0000256" key="1">
    <source>
        <dbReference type="SAM" id="SignalP"/>
    </source>
</evidence>
<feature type="signal peptide" evidence="1">
    <location>
        <begin position="1"/>
        <end position="23"/>
    </location>
</feature>
<dbReference type="AlphaFoldDB" id="G8QSW8"/>